<protein>
    <submittedName>
        <fullName evidence="1">Uncharacterized protein</fullName>
    </submittedName>
</protein>
<evidence type="ECO:0000313" key="1">
    <source>
        <dbReference type="EMBL" id="ETO91828.1"/>
    </source>
</evidence>
<sequence>MFLYTVSRILLLILCVFFSSYNYAKYPNSLYFVENENEDTDDRKCGHGDHYRGVIIVVPDDMKPNSYGEYSVAAHFNPYVYINYHGDNKKTCTRYSRKLYEGERFSLPVWGNDLEVRRSRCNKDTYFDSRFIVGYPDYDFIGEWTYSDGWWDENAGAGSPWSHHWDNYRAPYPECFQCSMRHKIGDLYHVGSRKNKAECEEYCMKPYFTEKEDLVDCLCVYRRNVKDSRRWGFVYPHKPTGNACIPIPPLPSVPPLCNTFDQVIDIQIVPIKEASMVKPEMKIIFNDGSIKEEHVLSMTDQDTSKKFSLSFQSKTYFFIMERQVKYLCTKYFRDAGYNDKVKENCYNIVSLPRPESLRIVGSASQNDEGISFKMNGLNNDQEIIIMNEEFNQEYELEVITPEIDSSGFLIEQGKCINNGILIDPVNSNCPSGSDGVFTSYKKDNISKFICLNGWNSEPPISFIRYKDSNDNKIKTTTLEMLDQGFIPVSYNQEENKWYVDYSTGRSHYTIQSLDQNNLDSVQNVGLLSNIFTMNVGGKVDYYRYSQINLYKKITEAEKSIYPEYEEVDSVTALRMGVKNDGSNEYILVKTPFYNNTTGEPYAISYTCDANTEECTPDVEINRADPIAIGICITRPEFYGQTNNVNGGQTETIKDPMCAVMQINIFGAAESSGPWYGSSSCSATSGAPGYFFSGELDLTSFSDPELKIDVGKGGDFDAANNIAGFGTHTTVEVCDQGVCNTVVVVEPASTTKITSTGFGTVDFTSNLFSNVEVRNKQTGYCYNGSINPDSIGFIEMDNNTTTGKDNIYGNVPFNVTGCNDPNSIVSTLPSNSCIYPRSEQWCSRYCDQTKLSGLNFYQCFGKDGNGGACGHLSPPTVLMRTENNYCGSDTCFEKCFKSRVNPETQNLKSHSINICQGAQHPFCYSGNLQKYRDDIKSHVGEVNEKVMHMRDQGSHPTEMINKIIYSCFSICGYIPDGPYNYASNHGSHSCNITWIMPGRDGLCEHVFCKSPYIYKGTREFLCDACKGFYDENKEYTNENIRTGQIIVGCPEETSTYDAYNKMFISTTKNYPGTGGCYGLDINGNSVYQSGGDAYVEVTCTELKIQMNP</sequence>
<reference evidence="1 2" key="1">
    <citation type="journal article" date="2013" name="PLoS ONE">
        <title>Bacterial endosymbiosis in a chordate host: long-term co-evolution and conservation of secondary metabolism.</title>
        <authorList>
            <person name="Kwan J.C."/>
            <person name="Schmidt E.W."/>
        </authorList>
    </citation>
    <scope>NUCLEOTIDE SEQUENCE [LARGE SCALE GENOMIC DNA]</scope>
    <source>
        <strain evidence="2">L6</strain>
    </source>
</reference>
<name>W2V300_9RICK</name>
<comment type="caution">
    <text evidence="1">The sequence shown here is derived from an EMBL/GenBank/DDBJ whole genome shotgun (WGS) entry which is preliminary data.</text>
</comment>
<keyword evidence="2" id="KW-1185">Reference proteome</keyword>
<evidence type="ECO:0000313" key="2">
    <source>
        <dbReference type="Proteomes" id="UP000018951"/>
    </source>
</evidence>
<proteinExistence type="predicted"/>
<dbReference type="EMBL" id="AXCJ01000001">
    <property type="protein sequence ID" value="ETO91828.1"/>
    <property type="molecule type" value="Genomic_DNA"/>
</dbReference>
<accession>W2V300</accession>
<dbReference type="Proteomes" id="UP000018951">
    <property type="component" value="Unassembled WGS sequence"/>
</dbReference>
<dbReference type="AlphaFoldDB" id="W2V300"/>
<gene>
    <name evidence="1" type="ORF">P857_1006</name>
</gene>
<organism evidence="1 2">
    <name type="scientific">Candidatus Xenolissoclinum pacificiensis L6</name>
    <dbReference type="NCBI Taxonomy" id="1401685"/>
    <lineage>
        <taxon>Bacteria</taxon>
        <taxon>Pseudomonadati</taxon>
        <taxon>Pseudomonadota</taxon>
        <taxon>Alphaproteobacteria</taxon>
        <taxon>Rickettsiales</taxon>
        <taxon>Anaplasmataceae</taxon>
        <taxon>Candidatus Xenolissoclinum</taxon>
    </lineage>
</organism>